<sequence length="112" mass="12538">MKSKIRSDILARKWTGEGLVAHYFLALAAYAFGFDRGVARKRRWSAFRVAARLDFASSLNHPTSRLTVGDTFCATLVAFWHLHILREVAKQGRCQTEHLQGAASCCRAVSRA</sequence>
<dbReference type="Proteomes" id="UP000321058">
    <property type="component" value="Unassembled WGS sequence"/>
</dbReference>
<evidence type="ECO:0000313" key="3">
    <source>
        <dbReference type="Proteomes" id="UP000321058"/>
    </source>
</evidence>
<evidence type="ECO:0000313" key="2">
    <source>
        <dbReference type="EMBL" id="GEP56165.1"/>
    </source>
</evidence>
<reference evidence="2 3" key="1">
    <citation type="submission" date="2019-07" db="EMBL/GenBank/DDBJ databases">
        <title>Whole genome shotgun sequence of Reyranella soli NBRC 108950.</title>
        <authorList>
            <person name="Hosoyama A."/>
            <person name="Uohara A."/>
            <person name="Ohji S."/>
            <person name="Ichikawa N."/>
        </authorList>
    </citation>
    <scope>NUCLEOTIDE SEQUENCE [LARGE SCALE GENOMIC DNA]</scope>
    <source>
        <strain evidence="2 3">NBRC 108950</strain>
    </source>
</reference>
<proteinExistence type="predicted"/>
<keyword evidence="1" id="KW-0472">Membrane</keyword>
<keyword evidence="1" id="KW-0812">Transmembrane</keyword>
<accession>A0A512NB52</accession>
<protein>
    <submittedName>
        <fullName evidence="2">Uncharacterized protein</fullName>
    </submittedName>
</protein>
<feature type="transmembrane region" description="Helical" evidence="1">
    <location>
        <begin position="20"/>
        <end position="38"/>
    </location>
</feature>
<organism evidence="2 3">
    <name type="scientific">Reyranella soli</name>
    <dbReference type="NCBI Taxonomy" id="1230389"/>
    <lineage>
        <taxon>Bacteria</taxon>
        <taxon>Pseudomonadati</taxon>
        <taxon>Pseudomonadota</taxon>
        <taxon>Alphaproteobacteria</taxon>
        <taxon>Hyphomicrobiales</taxon>
        <taxon>Reyranellaceae</taxon>
        <taxon>Reyranella</taxon>
    </lineage>
</organism>
<gene>
    <name evidence="2" type="ORF">RSO01_33310</name>
</gene>
<name>A0A512NB52_9HYPH</name>
<evidence type="ECO:0000256" key="1">
    <source>
        <dbReference type="SAM" id="Phobius"/>
    </source>
</evidence>
<comment type="caution">
    <text evidence="2">The sequence shown here is derived from an EMBL/GenBank/DDBJ whole genome shotgun (WGS) entry which is preliminary data.</text>
</comment>
<dbReference type="EMBL" id="BKAJ01000057">
    <property type="protein sequence ID" value="GEP56165.1"/>
    <property type="molecule type" value="Genomic_DNA"/>
</dbReference>
<keyword evidence="3" id="KW-1185">Reference proteome</keyword>
<dbReference type="AlphaFoldDB" id="A0A512NB52"/>
<keyword evidence="1" id="KW-1133">Transmembrane helix</keyword>